<evidence type="ECO:0000256" key="1">
    <source>
        <dbReference type="SAM" id="Phobius"/>
    </source>
</evidence>
<proteinExistence type="predicted"/>
<name>A0A6G0W030_APHCR</name>
<feature type="transmembrane region" description="Helical" evidence="1">
    <location>
        <begin position="151"/>
        <end position="168"/>
    </location>
</feature>
<protein>
    <submittedName>
        <fullName evidence="2">Uncharacterized protein</fullName>
    </submittedName>
</protein>
<gene>
    <name evidence="2" type="ORF">FWK35_00022150</name>
</gene>
<evidence type="ECO:0000313" key="3">
    <source>
        <dbReference type="Proteomes" id="UP000478052"/>
    </source>
</evidence>
<evidence type="ECO:0000313" key="2">
    <source>
        <dbReference type="EMBL" id="KAF0712888.1"/>
    </source>
</evidence>
<sequence length="246" mass="28968">MDNKNCVIDGYYTMNHYLFCILPQTLAHQNKELILSDGQSNIITIKIVFFKVPNITLNAKHNLKKGNCEFYNLNYVYTICTDYKGCTTMHRPRHAEISWNTLTNDFNTNLKHSMILSITMLCFFLSVYTITCRNNASNFNFSSYSGSKMNLVGGWCIGEVIFLVPNRFQKHREKPKKKIKEKREFLRKTSYRPNRFFYMVVIQKLIALNFQNILTFFDVDKKILDDHIISNFYESSKICNSYELKT</sequence>
<accession>A0A6G0W030</accession>
<comment type="caution">
    <text evidence="2">The sequence shown here is derived from an EMBL/GenBank/DDBJ whole genome shotgun (WGS) entry which is preliminary data.</text>
</comment>
<keyword evidence="3" id="KW-1185">Reference proteome</keyword>
<keyword evidence="1" id="KW-1133">Transmembrane helix</keyword>
<keyword evidence="1" id="KW-0472">Membrane</keyword>
<reference evidence="2 3" key="1">
    <citation type="submission" date="2019-08" db="EMBL/GenBank/DDBJ databases">
        <title>Whole genome of Aphis craccivora.</title>
        <authorList>
            <person name="Voronova N.V."/>
            <person name="Shulinski R.S."/>
            <person name="Bandarenka Y.V."/>
            <person name="Zhorov D.G."/>
            <person name="Warner D."/>
        </authorList>
    </citation>
    <scope>NUCLEOTIDE SEQUENCE [LARGE SCALE GENOMIC DNA]</scope>
    <source>
        <strain evidence="2">180601</strain>
        <tissue evidence="2">Whole Body</tissue>
    </source>
</reference>
<dbReference type="EMBL" id="VUJU01010815">
    <property type="protein sequence ID" value="KAF0712888.1"/>
    <property type="molecule type" value="Genomic_DNA"/>
</dbReference>
<feature type="transmembrane region" description="Helical" evidence="1">
    <location>
        <begin position="114"/>
        <end position="131"/>
    </location>
</feature>
<feature type="transmembrane region" description="Helical" evidence="1">
    <location>
        <begin position="196"/>
        <end position="217"/>
    </location>
</feature>
<dbReference type="AlphaFoldDB" id="A0A6G0W030"/>
<dbReference type="Proteomes" id="UP000478052">
    <property type="component" value="Unassembled WGS sequence"/>
</dbReference>
<keyword evidence="1" id="KW-0812">Transmembrane</keyword>
<organism evidence="2 3">
    <name type="scientific">Aphis craccivora</name>
    <name type="common">Cowpea aphid</name>
    <dbReference type="NCBI Taxonomy" id="307492"/>
    <lineage>
        <taxon>Eukaryota</taxon>
        <taxon>Metazoa</taxon>
        <taxon>Ecdysozoa</taxon>
        <taxon>Arthropoda</taxon>
        <taxon>Hexapoda</taxon>
        <taxon>Insecta</taxon>
        <taxon>Pterygota</taxon>
        <taxon>Neoptera</taxon>
        <taxon>Paraneoptera</taxon>
        <taxon>Hemiptera</taxon>
        <taxon>Sternorrhyncha</taxon>
        <taxon>Aphidomorpha</taxon>
        <taxon>Aphidoidea</taxon>
        <taxon>Aphididae</taxon>
        <taxon>Aphidini</taxon>
        <taxon>Aphis</taxon>
        <taxon>Aphis</taxon>
    </lineage>
</organism>